<protein>
    <submittedName>
        <fullName evidence="9">Uncharacterized protein</fullName>
    </submittedName>
</protein>
<feature type="compositionally biased region" description="Polar residues" evidence="6">
    <location>
        <begin position="142"/>
        <end position="151"/>
    </location>
</feature>
<feature type="domain" description="SHSP" evidence="7">
    <location>
        <begin position="442"/>
        <end position="542"/>
    </location>
</feature>
<evidence type="ECO:0000256" key="1">
    <source>
        <dbReference type="ARBA" id="ARBA00023015"/>
    </source>
</evidence>
<gene>
    <name evidence="9" type="ORF">RND81_11G118600</name>
</gene>
<dbReference type="PROSITE" id="PS01031">
    <property type="entry name" value="SHSP"/>
    <property type="match status" value="1"/>
</dbReference>
<dbReference type="GO" id="GO:0006357">
    <property type="term" value="P:regulation of transcription by RNA polymerase II"/>
    <property type="evidence" value="ECO:0007669"/>
    <property type="project" value="InterPro"/>
</dbReference>
<sequence length="542" mass="60192">MTEAKEAEQTYEDKPESISKDTAAINETEMLEENPKEDKIEVGEKEVEGEAVDVDDEVDHEKNEESEEEDDEQEEELQPCLVVASNDGRTESLLEGSCEKRSNANIDSSVDAVEDVKDLQTVNILSTMDDCDLGVPVDSLKNDLTSAQKSPVNEDKESIRPDSEEDNGVKLDVCGSLSRQSADDETISKTCGEASPNAQSSPPKVENAKEEVNDDVMAEEGPMDVESRNRSDLLMFDTDTSGAGDSGTEEEQAAFMMELHKFHKERSLDFKPPNFYRVPLNLLKLWRAVLKLGGYDKVTACKDWRQVGESFNPPKTCTTISWTFRVFYEKALLEYERYRASIDSYVLPTSVSVPTGAENQAPGSGRARRDAAARAMQGWHSQRILDNGEVSDPIIKEKNTASLSKKEKGLKSLGGNPKRKIISSDDDFKPAHMALPKEHSDFTVIDIGTPADWVKINVRATRDCFEVYALVPGLLREEVRVQSDPAGRLVISGEPENADNPWNVTPFKKVVSLPSRIDPHQTSAVVTLHGQLFVRVPFEQCD</sequence>
<evidence type="ECO:0000259" key="7">
    <source>
        <dbReference type="PROSITE" id="PS01031"/>
    </source>
</evidence>
<keyword evidence="10" id="KW-1185">Reference proteome</keyword>
<feature type="region of interest" description="Disordered" evidence="6">
    <location>
        <begin position="1"/>
        <end position="77"/>
    </location>
</feature>
<organism evidence="9 10">
    <name type="scientific">Saponaria officinalis</name>
    <name type="common">Common soapwort</name>
    <name type="synonym">Lychnis saponaria</name>
    <dbReference type="NCBI Taxonomy" id="3572"/>
    <lineage>
        <taxon>Eukaryota</taxon>
        <taxon>Viridiplantae</taxon>
        <taxon>Streptophyta</taxon>
        <taxon>Embryophyta</taxon>
        <taxon>Tracheophyta</taxon>
        <taxon>Spermatophyta</taxon>
        <taxon>Magnoliopsida</taxon>
        <taxon>eudicotyledons</taxon>
        <taxon>Gunneridae</taxon>
        <taxon>Pentapetalae</taxon>
        <taxon>Caryophyllales</taxon>
        <taxon>Caryophyllaceae</taxon>
        <taxon>Caryophylleae</taxon>
        <taxon>Saponaria</taxon>
    </lineage>
</organism>
<keyword evidence="4" id="KW-0539">Nucleus</keyword>
<name>A0AAW1HM02_SAPOF</name>
<keyword evidence="3" id="KW-0804">Transcription</keyword>
<keyword evidence="1" id="KW-0805">Transcription regulation</keyword>
<dbReference type="CDD" id="cd06464">
    <property type="entry name" value="ACD_sHsps-like"/>
    <property type="match status" value="1"/>
</dbReference>
<dbReference type="AlphaFoldDB" id="A0AAW1HM02"/>
<dbReference type="SMART" id="SM00501">
    <property type="entry name" value="BRIGHT"/>
    <property type="match status" value="1"/>
</dbReference>
<dbReference type="PROSITE" id="PS51011">
    <property type="entry name" value="ARID"/>
    <property type="match status" value="1"/>
</dbReference>
<dbReference type="Gene3D" id="1.10.150.60">
    <property type="entry name" value="ARID DNA-binding domain"/>
    <property type="match status" value="1"/>
</dbReference>
<evidence type="ECO:0000313" key="10">
    <source>
        <dbReference type="Proteomes" id="UP001443914"/>
    </source>
</evidence>
<dbReference type="InterPro" id="IPR045147">
    <property type="entry name" value="ARI3A/B/C"/>
</dbReference>
<feature type="compositionally biased region" description="Basic and acidic residues" evidence="6">
    <location>
        <begin position="1"/>
        <end position="19"/>
    </location>
</feature>
<evidence type="ECO:0000256" key="6">
    <source>
        <dbReference type="SAM" id="MobiDB-lite"/>
    </source>
</evidence>
<evidence type="ECO:0000256" key="5">
    <source>
        <dbReference type="PROSITE-ProRule" id="PRU00285"/>
    </source>
</evidence>
<comment type="similarity">
    <text evidence="5">Belongs to the small heat shock protein (HSP20) family.</text>
</comment>
<dbReference type="Gene3D" id="2.60.40.790">
    <property type="match status" value="1"/>
</dbReference>
<dbReference type="SUPFAM" id="SSF49764">
    <property type="entry name" value="HSP20-like chaperones"/>
    <property type="match status" value="1"/>
</dbReference>
<dbReference type="Proteomes" id="UP001443914">
    <property type="component" value="Unassembled WGS sequence"/>
</dbReference>
<dbReference type="Pfam" id="PF01388">
    <property type="entry name" value="ARID"/>
    <property type="match status" value="1"/>
</dbReference>
<dbReference type="InterPro" id="IPR002068">
    <property type="entry name" value="A-crystallin/Hsp20_dom"/>
</dbReference>
<dbReference type="InterPro" id="IPR001606">
    <property type="entry name" value="ARID_dom"/>
</dbReference>
<dbReference type="SUPFAM" id="SSF46774">
    <property type="entry name" value="ARID-like"/>
    <property type="match status" value="1"/>
</dbReference>
<feature type="compositionally biased region" description="Basic and acidic residues" evidence="6">
    <location>
        <begin position="33"/>
        <end position="48"/>
    </location>
</feature>
<evidence type="ECO:0000256" key="3">
    <source>
        <dbReference type="ARBA" id="ARBA00023163"/>
    </source>
</evidence>
<dbReference type="InterPro" id="IPR008978">
    <property type="entry name" value="HSP20-like_chaperone"/>
</dbReference>
<evidence type="ECO:0000256" key="4">
    <source>
        <dbReference type="ARBA" id="ARBA00023242"/>
    </source>
</evidence>
<dbReference type="CDD" id="cd16100">
    <property type="entry name" value="ARID"/>
    <property type="match status" value="1"/>
</dbReference>
<proteinExistence type="inferred from homology"/>
<evidence type="ECO:0000313" key="9">
    <source>
        <dbReference type="EMBL" id="KAK9677050.1"/>
    </source>
</evidence>
<dbReference type="GO" id="GO:0005634">
    <property type="term" value="C:nucleus"/>
    <property type="evidence" value="ECO:0007669"/>
    <property type="project" value="TreeGrafter"/>
</dbReference>
<feature type="region of interest" description="Disordered" evidence="6">
    <location>
        <begin position="130"/>
        <end position="215"/>
    </location>
</feature>
<dbReference type="EMBL" id="JBDFQZ010000011">
    <property type="protein sequence ID" value="KAK9677050.1"/>
    <property type="molecule type" value="Genomic_DNA"/>
</dbReference>
<dbReference type="FunFam" id="1.10.150.60:FF:000018">
    <property type="entry name" value="AT-rich interactive domain-containing protein 3"/>
    <property type="match status" value="1"/>
</dbReference>
<accession>A0AAW1HM02</accession>
<dbReference type="InterPro" id="IPR036431">
    <property type="entry name" value="ARID_dom_sf"/>
</dbReference>
<feature type="domain" description="ARID" evidence="8">
    <location>
        <begin position="249"/>
        <end position="340"/>
    </location>
</feature>
<keyword evidence="2" id="KW-0238">DNA-binding</keyword>
<feature type="compositionally biased region" description="Basic and acidic residues" evidence="6">
    <location>
        <begin position="152"/>
        <end position="162"/>
    </location>
</feature>
<evidence type="ECO:0000259" key="8">
    <source>
        <dbReference type="PROSITE" id="PS51011"/>
    </source>
</evidence>
<dbReference type="GO" id="GO:0003677">
    <property type="term" value="F:DNA binding"/>
    <property type="evidence" value="ECO:0007669"/>
    <property type="project" value="UniProtKB-KW"/>
</dbReference>
<comment type="caution">
    <text evidence="9">The sequence shown here is derived from an EMBL/GenBank/DDBJ whole genome shotgun (WGS) entry which is preliminary data.</text>
</comment>
<evidence type="ECO:0000256" key="2">
    <source>
        <dbReference type="ARBA" id="ARBA00023125"/>
    </source>
</evidence>
<dbReference type="FunFam" id="2.60.40.790:FF:000014">
    <property type="entry name" value="AT-rich interactive domain-containing protein 3"/>
    <property type="match status" value="1"/>
</dbReference>
<dbReference type="PANTHER" id="PTHR15348">
    <property type="entry name" value="AT-RICH INTERACTIVE DOMAIN-CONTAINING PROTEIN ARID DOMAIN- CONTAINING PROTEIN DEAD RINGER PROTEIN B-CELL REGULATOR OF IGH TRANSCRIPTION BRIGHT"/>
    <property type="match status" value="1"/>
</dbReference>
<feature type="compositionally biased region" description="Acidic residues" evidence="6">
    <location>
        <begin position="49"/>
        <end position="77"/>
    </location>
</feature>
<dbReference type="PANTHER" id="PTHR15348:SF0">
    <property type="entry name" value="PROTEIN DEAD RINGER"/>
    <property type="match status" value="1"/>
</dbReference>
<reference evidence="9" key="1">
    <citation type="submission" date="2024-03" db="EMBL/GenBank/DDBJ databases">
        <title>WGS assembly of Saponaria officinalis var. Norfolk2.</title>
        <authorList>
            <person name="Jenkins J."/>
            <person name="Shu S."/>
            <person name="Grimwood J."/>
            <person name="Barry K."/>
            <person name="Goodstein D."/>
            <person name="Schmutz J."/>
            <person name="Leebens-Mack J."/>
            <person name="Osbourn A."/>
        </authorList>
    </citation>
    <scope>NUCLEOTIDE SEQUENCE [LARGE SCALE GENOMIC DNA]</scope>
    <source>
        <strain evidence="9">JIC</strain>
    </source>
</reference>
<dbReference type="SMART" id="SM01014">
    <property type="entry name" value="ARID"/>
    <property type="match status" value="1"/>
</dbReference>